<dbReference type="EMBL" id="LSYV01000069">
    <property type="protein sequence ID" value="KXZ44409.1"/>
    <property type="molecule type" value="Genomic_DNA"/>
</dbReference>
<dbReference type="Proteomes" id="UP000075714">
    <property type="component" value="Unassembled WGS sequence"/>
</dbReference>
<evidence type="ECO:0000256" key="1">
    <source>
        <dbReference type="SAM" id="SignalP"/>
    </source>
</evidence>
<sequence>MMIQCIALVWLVAPLSLWRVEAAPGNYTRDDLAVSFPTHVGNVALIEASRAWRRGLRTHVVIGGGIDVEALRITGGPQGESYTQLPRFPGHPVVIGHALAPLFALEAIRDFKWLLLGDDDTICKCRVPPAVLQLINEAGLNADDPHLLHDFLFYCSNPSKIDDCSGPIDVDRRCLPCPAGAKSCPCRLPPGCTQPDNWAFHNCSQRARVVVYGGVGVIYSVGLLRKMAADPSFYFSLVFRDVVPSEPWAVLVTSPMAP</sequence>
<comment type="caution">
    <text evidence="2">The sequence shown here is derived from an EMBL/GenBank/DDBJ whole genome shotgun (WGS) entry which is preliminary data.</text>
</comment>
<keyword evidence="3" id="KW-1185">Reference proteome</keyword>
<dbReference type="OrthoDB" id="421979at2759"/>
<dbReference type="AlphaFoldDB" id="A0A150G3F3"/>
<feature type="signal peptide" evidence="1">
    <location>
        <begin position="1"/>
        <end position="22"/>
    </location>
</feature>
<proteinExistence type="predicted"/>
<evidence type="ECO:0000313" key="2">
    <source>
        <dbReference type="EMBL" id="KXZ44409.1"/>
    </source>
</evidence>
<name>A0A150G3F3_GONPE</name>
<gene>
    <name evidence="2" type="ORF">GPECTOR_68g381</name>
</gene>
<feature type="chain" id="PRO_5007561854" description="Hexosyltransferase" evidence="1">
    <location>
        <begin position="23"/>
        <end position="258"/>
    </location>
</feature>
<keyword evidence="1" id="KW-0732">Signal</keyword>
<reference evidence="3" key="1">
    <citation type="journal article" date="2016" name="Nat. Commun.">
        <title>The Gonium pectorale genome demonstrates co-option of cell cycle regulation during the evolution of multicellularity.</title>
        <authorList>
            <person name="Hanschen E.R."/>
            <person name="Marriage T.N."/>
            <person name="Ferris P.J."/>
            <person name="Hamaji T."/>
            <person name="Toyoda A."/>
            <person name="Fujiyama A."/>
            <person name="Neme R."/>
            <person name="Noguchi H."/>
            <person name="Minakuchi Y."/>
            <person name="Suzuki M."/>
            <person name="Kawai-Toyooka H."/>
            <person name="Smith D.R."/>
            <person name="Sparks H."/>
            <person name="Anderson J."/>
            <person name="Bakaric R."/>
            <person name="Luria V."/>
            <person name="Karger A."/>
            <person name="Kirschner M.W."/>
            <person name="Durand P.M."/>
            <person name="Michod R.E."/>
            <person name="Nozaki H."/>
            <person name="Olson B.J."/>
        </authorList>
    </citation>
    <scope>NUCLEOTIDE SEQUENCE [LARGE SCALE GENOMIC DNA]</scope>
    <source>
        <strain evidence="3">NIES-2863</strain>
    </source>
</reference>
<evidence type="ECO:0000313" key="3">
    <source>
        <dbReference type="Proteomes" id="UP000075714"/>
    </source>
</evidence>
<protein>
    <recommendedName>
        <fullName evidence="4">Hexosyltransferase</fullName>
    </recommendedName>
</protein>
<organism evidence="2 3">
    <name type="scientific">Gonium pectorale</name>
    <name type="common">Green alga</name>
    <dbReference type="NCBI Taxonomy" id="33097"/>
    <lineage>
        <taxon>Eukaryota</taxon>
        <taxon>Viridiplantae</taxon>
        <taxon>Chlorophyta</taxon>
        <taxon>core chlorophytes</taxon>
        <taxon>Chlorophyceae</taxon>
        <taxon>CS clade</taxon>
        <taxon>Chlamydomonadales</taxon>
        <taxon>Volvocaceae</taxon>
        <taxon>Gonium</taxon>
    </lineage>
</organism>
<accession>A0A150G3F3</accession>
<evidence type="ECO:0008006" key="4">
    <source>
        <dbReference type="Google" id="ProtNLM"/>
    </source>
</evidence>